<dbReference type="NCBIfam" id="TIGR03426">
    <property type="entry name" value="shape_MreD"/>
    <property type="match status" value="1"/>
</dbReference>
<name>A0A3D3R6Q1_9PLAN</name>
<evidence type="ECO:0000256" key="4">
    <source>
        <dbReference type="ARBA" id="ARBA00022692"/>
    </source>
</evidence>
<keyword evidence="7 8" id="KW-0472">Membrane</keyword>
<proteinExistence type="inferred from homology"/>
<feature type="transmembrane region" description="Helical" evidence="8">
    <location>
        <begin position="137"/>
        <end position="157"/>
    </location>
</feature>
<comment type="similarity">
    <text evidence="2">Belongs to the MreD family.</text>
</comment>
<evidence type="ECO:0000313" key="10">
    <source>
        <dbReference type="Proteomes" id="UP000263642"/>
    </source>
</evidence>
<evidence type="ECO:0000256" key="3">
    <source>
        <dbReference type="ARBA" id="ARBA00022475"/>
    </source>
</evidence>
<comment type="caution">
    <text evidence="9">The sequence shown here is derived from an EMBL/GenBank/DDBJ whole genome shotgun (WGS) entry which is preliminary data.</text>
</comment>
<dbReference type="EMBL" id="DQAY01000097">
    <property type="protein sequence ID" value="HCO24485.1"/>
    <property type="molecule type" value="Genomic_DNA"/>
</dbReference>
<comment type="subcellular location">
    <subcellularLocation>
        <location evidence="1">Cell membrane</location>
        <topology evidence="1">Multi-pass membrane protein</topology>
    </subcellularLocation>
</comment>
<keyword evidence="5" id="KW-0133">Cell shape</keyword>
<dbReference type="Proteomes" id="UP000263642">
    <property type="component" value="Unassembled WGS sequence"/>
</dbReference>
<evidence type="ECO:0000256" key="6">
    <source>
        <dbReference type="ARBA" id="ARBA00022989"/>
    </source>
</evidence>
<keyword evidence="3" id="KW-1003">Cell membrane</keyword>
<keyword evidence="4 8" id="KW-0812">Transmembrane</keyword>
<evidence type="ECO:0000256" key="2">
    <source>
        <dbReference type="ARBA" id="ARBA00007776"/>
    </source>
</evidence>
<reference evidence="9 10" key="1">
    <citation type="journal article" date="2018" name="Nat. Biotechnol.">
        <title>A standardized bacterial taxonomy based on genome phylogeny substantially revises the tree of life.</title>
        <authorList>
            <person name="Parks D.H."/>
            <person name="Chuvochina M."/>
            <person name="Waite D.W."/>
            <person name="Rinke C."/>
            <person name="Skarshewski A."/>
            <person name="Chaumeil P.A."/>
            <person name="Hugenholtz P."/>
        </authorList>
    </citation>
    <scope>NUCLEOTIDE SEQUENCE [LARGE SCALE GENOMIC DNA]</scope>
    <source>
        <strain evidence="9">UBA9375</strain>
    </source>
</reference>
<sequence>MKLLSLLLLGYVCLITQISVIPELSPDGYRPNLIVLVTGLALFWLRDARVMLCALLAGLVCEAFDSAIPGTGIFLLTTLVWLAYRVQIHFQLRSLFSRFVLLACLSFLFDSLFQALNRMEAGAELFSELSIIAQQSAGNGLATAVLGLLILIALKLIPVDLRTPPAASAGYSSQYSR</sequence>
<dbReference type="GO" id="GO:0008360">
    <property type="term" value="P:regulation of cell shape"/>
    <property type="evidence" value="ECO:0007669"/>
    <property type="project" value="UniProtKB-KW"/>
</dbReference>
<evidence type="ECO:0000256" key="7">
    <source>
        <dbReference type="ARBA" id="ARBA00023136"/>
    </source>
</evidence>
<feature type="transmembrane region" description="Helical" evidence="8">
    <location>
        <begin position="28"/>
        <end position="45"/>
    </location>
</feature>
<organism evidence="9 10">
    <name type="scientific">Gimesia maris</name>
    <dbReference type="NCBI Taxonomy" id="122"/>
    <lineage>
        <taxon>Bacteria</taxon>
        <taxon>Pseudomonadati</taxon>
        <taxon>Planctomycetota</taxon>
        <taxon>Planctomycetia</taxon>
        <taxon>Planctomycetales</taxon>
        <taxon>Planctomycetaceae</taxon>
        <taxon>Gimesia</taxon>
    </lineage>
</organism>
<feature type="transmembrane region" description="Helical" evidence="8">
    <location>
        <begin position="96"/>
        <end position="116"/>
    </location>
</feature>
<evidence type="ECO:0000256" key="8">
    <source>
        <dbReference type="SAM" id="Phobius"/>
    </source>
</evidence>
<feature type="transmembrane region" description="Helical" evidence="8">
    <location>
        <begin position="52"/>
        <end position="84"/>
    </location>
</feature>
<dbReference type="AlphaFoldDB" id="A0A3D3R6Q1"/>
<accession>A0A3D3R6Q1</accession>
<evidence type="ECO:0000256" key="1">
    <source>
        <dbReference type="ARBA" id="ARBA00004651"/>
    </source>
</evidence>
<dbReference type="InterPro" id="IPR007227">
    <property type="entry name" value="Cell_shape_determining_MreD"/>
</dbReference>
<gene>
    <name evidence="9" type="primary">mreD</name>
    <name evidence="9" type="ORF">DIT97_16165</name>
</gene>
<evidence type="ECO:0000313" key="9">
    <source>
        <dbReference type="EMBL" id="HCO24485.1"/>
    </source>
</evidence>
<dbReference type="GO" id="GO:0005886">
    <property type="term" value="C:plasma membrane"/>
    <property type="evidence" value="ECO:0007669"/>
    <property type="project" value="UniProtKB-SubCell"/>
</dbReference>
<evidence type="ECO:0000256" key="5">
    <source>
        <dbReference type="ARBA" id="ARBA00022960"/>
    </source>
</evidence>
<protein>
    <submittedName>
        <fullName evidence="9">Rod shape-determining protein MreD</fullName>
    </submittedName>
</protein>
<keyword evidence="6 8" id="KW-1133">Transmembrane helix</keyword>